<dbReference type="EMBL" id="BQNB010019025">
    <property type="protein sequence ID" value="GJT80794.1"/>
    <property type="molecule type" value="Genomic_DNA"/>
</dbReference>
<protein>
    <submittedName>
        <fullName evidence="1">Uncharacterized protein</fullName>
    </submittedName>
</protein>
<gene>
    <name evidence="1" type="ORF">Tco_1055136</name>
</gene>
<keyword evidence="2" id="KW-1185">Reference proteome</keyword>
<proteinExistence type="predicted"/>
<evidence type="ECO:0000313" key="2">
    <source>
        <dbReference type="Proteomes" id="UP001151760"/>
    </source>
</evidence>
<reference evidence="1" key="2">
    <citation type="submission" date="2022-01" db="EMBL/GenBank/DDBJ databases">
        <authorList>
            <person name="Yamashiro T."/>
            <person name="Shiraishi A."/>
            <person name="Satake H."/>
            <person name="Nakayama K."/>
        </authorList>
    </citation>
    <scope>NUCLEOTIDE SEQUENCE</scope>
</reference>
<dbReference type="Proteomes" id="UP001151760">
    <property type="component" value="Unassembled WGS sequence"/>
</dbReference>
<organism evidence="1 2">
    <name type="scientific">Tanacetum coccineum</name>
    <dbReference type="NCBI Taxonomy" id="301880"/>
    <lineage>
        <taxon>Eukaryota</taxon>
        <taxon>Viridiplantae</taxon>
        <taxon>Streptophyta</taxon>
        <taxon>Embryophyta</taxon>
        <taxon>Tracheophyta</taxon>
        <taxon>Spermatophyta</taxon>
        <taxon>Magnoliopsida</taxon>
        <taxon>eudicotyledons</taxon>
        <taxon>Gunneridae</taxon>
        <taxon>Pentapetalae</taxon>
        <taxon>asterids</taxon>
        <taxon>campanulids</taxon>
        <taxon>Asterales</taxon>
        <taxon>Asteraceae</taxon>
        <taxon>Asteroideae</taxon>
        <taxon>Anthemideae</taxon>
        <taxon>Anthemidinae</taxon>
        <taxon>Tanacetum</taxon>
    </lineage>
</organism>
<name>A0ABQ5GZR5_9ASTR</name>
<accession>A0ABQ5GZR5</accession>
<evidence type="ECO:0000313" key="1">
    <source>
        <dbReference type="EMBL" id="GJT80794.1"/>
    </source>
</evidence>
<reference evidence="1" key="1">
    <citation type="journal article" date="2022" name="Int. J. Mol. Sci.">
        <title>Draft Genome of Tanacetum Coccineum: Genomic Comparison of Closely Related Tanacetum-Family Plants.</title>
        <authorList>
            <person name="Yamashiro T."/>
            <person name="Shiraishi A."/>
            <person name="Nakayama K."/>
            <person name="Satake H."/>
        </authorList>
    </citation>
    <scope>NUCLEOTIDE SEQUENCE</scope>
</reference>
<comment type="caution">
    <text evidence="1">The sequence shown here is derived from an EMBL/GenBank/DDBJ whole genome shotgun (WGS) entry which is preliminary data.</text>
</comment>
<sequence>MDTLLTNKSTSDQVVHDTEFNQRALYTLRRTRMNQYKEEVTEVMGEPTIKEYITITRINYESGNDKGMIKLKGRFLLELQNNALSGTHGEDTMEHIKNFLEIVDSLNITNEDESIGSITNWVDLTEFFLEKFYQPSRTSRKIEANGDNSEVKWDPDNIEFELWLASKFRNHKTMDEYTKNALWNYWRNGNDKEVITDNELSNPRDDNLIKENEVAQIFRIDTDLFDFDTPLCQAFKEFNYLSQIDVDVLTNDIHGFKTYEKYKDDWIYEWNKGQEEQVWFDKHELMKDDDDDIGDLEDYLIQKDPPYYVNEEEERSKERRCKLLKIPYVKPPQ</sequence>